<keyword evidence="6" id="KW-1185">Reference proteome</keyword>
<evidence type="ECO:0000313" key="6">
    <source>
        <dbReference type="Proteomes" id="UP000651837"/>
    </source>
</evidence>
<reference evidence="4 5" key="1">
    <citation type="submission" date="2018-05" db="EMBL/GenBank/DDBJ databases">
        <title>Genomic Encyclopedia of Archaeal and Bacterial Type Strains, Phase II (KMG-II): from individual species to whole genera.</title>
        <authorList>
            <person name="Goeker M."/>
        </authorList>
    </citation>
    <scope>NUCLEOTIDE SEQUENCE [LARGE SCALE GENOMIC DNA]</scope>
    <source>
        <strain evidence="4 5">DSM 23514</strain>
    </source>
</reference>
<dbReference type="AlphaFoldDB" id="A0A316DTE1"/>
<evidence type="ECO:0000256" key="2">
    <source>
        <dbReference type="ARBA" id="ARBA00023025"/>
    </source>
</evidence>
<proteinExistence type="inferred from homology"/>
<organism evidence="4 5">
    <name type="scientific">Maribacter polysiphoniae</name>
    <dbReference type="NCBI Taxonomy" id="429344"/>
    <lineage>
        <taxon>Bacteria</taxon>
        <taxon>Pseudomonadati</taxon>
        <taxon>Bacteroidota</taxon>
        <taxon>Flavobacteriia</taxon>
        <taxon>Flavobacteriales</taxon>
        <taxon>Flavobacteriaceae</taxon>
        <taxon>Maribacter</taxon>
    </lineage>
</organism>
<comment type="caution">
    <text evidence="4">The sequence shown here is derived from an EMBL/GenBank/DDBJ whole genome shotgun (WGS) entry which is preliminary data.</text>
</comment>
<evidence type="ECO:0000313" key="5">
    <source>
        <dbReference type="Proteomes" id="UP000245667"/>
    </source>
</evidence>
<dbReference type="RefSeq" id="WP_109654442.1">
    <property type="nucleotide sequence ID" value="NZ_JACWLN010000012.1"/>
</dbReference>
<evidence type="ECO:0000256" key="1">
    <source>
        <dbReference type="ARBA" id="ARBA00009346"/>
    </source>
</evidence>
<reference evidence="3 6" key="2">
    <citation type="submission" date="2020-07" db="EMBL/GenBank/DDBJ databases">
        <title>The draft genome sequence of Maribacter polysiphoniae KCTC 22021.</title>
        <authorList>
            <person name="Mu L."/>
        </authorList>
    </citation>
    <scope>NUCLEOTIDE SEQUENCE [LARGE SCALE GENOMIC DNA]</scope>
    <source>
        <strain evidence="3 6">KCTC 22021</strain>
    </source>
</reference>
<name>A0A316DTE1_9FLAO</name>
<dbReference type="EMBL" id="JACWLN010000012">
    <property type="protein sequence ID" value="MBD1262559.1"/>
    <property type="molecule type" value="Genomic_DNA"/>
</dbReference>
<dbReference type="Proteomes" id="UP000245667">
    <property type="component" value="Unassembled WGS sequence"/>
</dbReference>
<dbReference type="SUPFAM" id="SSF47345">
    <property type="entry name" value="Colicin E immunity proteins"/>
    <property type="match status" value="1"/>
</dbReference>
<dbReference type="Proteomes" id="UP000651837">
    <property type="component" value="Unassembled WGS sequence"/>
</dbReference>
<dbReference type="Gene3D" id="1.10.1200.20">
    <property type="entry name" value="Colicin E immunity protein"/>
    <property type="match status" value="1"/>
</dbReference>
<dbReference type="OrthoDB" id="6555806at2"/>
<dbReference type="Pfam" id="PF01320">
    <property type="entry name" value="Colicin_Pyocin"/>
    <property type="match status" value="1"/>
</dbReference>
<dbReference type="InterPro" id="IPR035900">
    <property type="entry name" value="Colicin_E_sf"/>
</dbReference>
<sequence>MTRNELIDLVKDILDVETKTEKEIDQLLDILKQNVPDPEVSDLIYWNDLSPEEIIDKALTYKPIQL</sequence>
<comment type="similarity">
    <text evidence="1">Belongs to the colicins ColE2/ColE8/ColE9 and pyocins S1/S2 family.</text>
</comment>
<protein>
    <submittedName>
        <fullName evidence="3">Bacteriocin immunity protein</fullName>
    </submittedName>
    <submittedName>
        <fullName evidence="4">Colicin immunity protein/pyocin immunity protein</fullName>
    </submittedName>
</protein>
<dbReference type="EMBL" id="QGGQ01000013">
    <property type="protein sequence ID" value="PWK21245.1"/>
    <property type="molecule type" value="Genomic_DNA"/>
</dbReference>
<gene>
    <name evidence="3" type="ORF">HZY62_18315</name>
    <name evidence="4" type="ORF">LX92_04046</name>
</gene>
<evidence type="ECO:0000313" key="3">
    <source>
        <dbReference type="EMBL" id="MBD1262559.1"/>
    </source>
</evidence>
<accession>A0A316DTE1</accession>
<dbReference type="InterPro" id="IPR000290">
    <property type="entry name" value="Colicin_pyocin"/>
</dbReference>
<dbReference type="GO" id="GO:0030153">
    <property type="term" value="P:bacteriocin immunity"/>
    <property type="evidence" value="ECO:0007669"/>
    <property type="project" value="UniProtKB-KW"/>
</dbReference>
<evidence type="ECO:0000313" key="4">
    <source>
        <dbReference type="EMBL" id="PWK21245.1"/>
    </source>
</evidence>
<keyword evidence="2" id="KW-0079">Bacteriocin immunity</keyword>
<dbReference type="GO" id="GO:0015643">
    <property type="term" value="F:toxic substance binding"/>
    <property type="evidence" value="ECO:0007669"/>
    <property type="project" value="InterPro"/>
</dbReference>